<protein>
    <submittedName>
        <fullName evidence="1">Uncharacterized protein</fullName>
    </submittedName>
</protein>
<organism evidence="1 2">
    <name type="scientific">Paenibacillus melissococcoides</name>
    <dbReference type="NCBI Taxonomy" id="2912268"/>
    <lineage>
        <taxon>Bacteria</taxon>
        <taxon>Bacillati</taxon>
        <taxon>Bacillota</taxon>
        <taxon>Bacilli</taxon>
        <taxon>Bacillales</taxon>
        <taxon>Paenibacillaceae</taxon>
        <taxon>Paenibacillus</taxon>
    </lineage>
</organism>
<proteinExistence type="predicted"/>
<name>A0ABM9G5U8_9BACL</name>
<dbReference type="EMBL" id="CALYLO010000006">
    <property type="protein sequence ID" value="CAH8246960.1"/>
    <property type="molecule type" value="Genomic_DNA"/>
</dbReference>
<comment type="caution">
    <text evidence="1">The sequence shown here is derived from an EMBL/GenBank/DDBJ whole genome shotgun (WGS) entry which is preliminary data.</text>
</comment>
<sequence length="113" mass="13590">MNLGEIMEEVTIQDFRSEISNRENIRVILESEFLSTRSHKVVNLYFQLGKIIINDWEIDIKKCKFFLEKKKTFLIKDWEINDKKCKVYLEKKEYVITSTDSKTKLILYSGLRF</sequence>
<dbReference type="Proteomes" id="UP001154322">
    <property type="component" value="Unassembled WGS sequence"/>
</dbReference>
<evidence type="ECO:0000313" key="1">
    <source>
        <dbReference type="EMBL" id="CAH8246960.1"/>
    </source>
</evidence>
<keyword evidence="2" id="KW-1185">Reference proteome</keyword>
<accession>A0ABM9G5U8</accession>
<reference evidence="1" key="1">
    <citation type="submission" date="2022-06" db="EMBL/GenBank/DDBJ databases">
        <authorList>
            <person name="Dietemann V."/>
            <person name="Ory F."/>
            <person name="Dainat B."/>
            <person name="Oberhansli S."/>
        </authorList>
    </citation>
    <scope>NUCLEOTIDE SEQUENCE</scope>
    <source>
        <strain evidence="1">Ena-SAMPLE-TAB-26-04-2022-14:26:32:270-5432</strain>
    </source>
</reference>
<gene>
    <name evidence="1" type="ORF">WJ0W_004192</name>
</gene>
<evidence type="ECO:0000313" key="2">
    <source>
        <dbReference type="Proteomes" id="UP001154322"/>
    </source>
</evidence>